<evidence type="ECO:0000259" key="3">
    <source>
        <dbReference type="Pfam" id="PF02678"/>
    </source>
</evidence>
<sequence>MSSEIRRGTDRLVQREPGRLTQHSFAFGAAYDPDNLRFGPMVCHDDHLLATGTGFDTHRHSGLVIVTYVVSGALSHTGPDGTARVEAGSVAVLRTGDGVEHSELAAAPQTRFVQVWLTDDEPPETPSYAVVPGAEVDAVAAVDALPGARLTVLRLADGATGTIPAAPLTHVYVARGALLRSSMAEPLHEGDAFRFTGEPAHEVTAGVDSVLLVWSFGHPA</sequence>
<dbReference type="RefSeq" id="WP_246084080.1">
    <property type="nucleotide sequence ID" value="NZ_JBHMDG010000017.1"/>
</dbReference>
<dbReference type="Gene3D" id="2.60.120.10">
    <property type="entry name" value="Jelly Rolls"/>
    <property type="match status" value="1"/>
</dbReference>
<dbReference type="InterPro" id="IPR012093">
    <property type="entry name" value="Pirin"/>
</dbReference>
<gene>
    <name evidence="4" type="ORF">ACFFRI_14830</name>
</gene>
<proteinExistence type="inferred from homology"/>
<keyword evidence="5" id="KW-1185">Reference proteome</keyword>
<name>A0ABV5KC46_9ACTN</name>
<dbReference type="InterPro" id="IPR011051">
    <property type="entry name" value="RmlC_Cupin_sf"/>
</dbReference>
<dbReference type="Proteomes" id="UP001589750">
    <property type="component" value="Unassembled WGS sequence"/>
</dbReference>
<evidence type="ECO:0000313" key="4">
    <source>
        <dbReference type="EMBL" id="MFB9314328.1"/>
    </source>
</evidence>
<dbReference type="PANTHER" id="PTHR43212:SF3">
    <property type="entry name" value="QUERCETIN 2,3-DIOXYGENASE"/>
    <property type="match status" value="1"/>
</dbReference>
<comment type="caution">
    <text evidence="4">The sequence shown here is derived from an EMBL/GenBank/DDBJ whole genome shotgun (WGS) entry which is preliminary data.</text>
</comment>
<dbReference type="SUPFAM" id="SSF51182">
    <property type="entry name" value="RmlC-like cupins"/>
    <property type="match status" value="1"/>
</dbReference>
<comment type="similarity">
    <text evidence="1 2">Belongs to the pirin family.</text>
</comment>
<evidence type="ECO:0000313" key="5">
    <source>
        <dbReference type="Proteomes" id="UP001589750"/>
    </source>
</evidence>
<accession>A0ABV5KC46</accession>
<feature type="domain" description="Pirin N-terminal" evidence="3">
    <location>
        <begin position="14"/>
        <end position="117"/>
    </location>
</feature>
<reference evidence="4 5" key="1">
    <citation type="submission" date="2024-09" db="EMBL/GenBank/DDBJ databases">
        <authorList>
            <person name="Sun Q."/>
            <person name="Mori K."/>
        </authorList>
    </citation>
    <scope>NUCLEOTIDE SEQUENCE [LARGE SCALE GENOMIC DNA]</scope>
    <source>
        <strain evidence="4 5">JCM 9626</strain>
    </source>
</reference>
<dbReference type="InterPro" id="IPR014710">
    <property type="entry name" value="RmlC-like_jellyroll"/>
</dbReference>
<dbReference type="InterPro" id="IPR003829">
    <property type="entry name" value="Pirin_N_dom"/>
</dbReference>
<evidence type="ECO:0000256" key="2">
    <source>
        <dbReference type="RuleBase" id="RU003457"/>
    </source>
</evidence>
<organism evidence="4 5">
    <name type="scientific">Nocardioides plantarum</name>
    <dbReference type="NCBI Taxonomy" id="29299"/>
    <lineage>
        <taxon>Bacteria</taxon>
        <taxon>Bacillati</taxon>
        <taxon>Actinomycetota</taxon>
        <taxon>Actinomycetes</taxon>
        <taxon>Propionibacteriales</taxon>
        <taxon>Nocardioidaceae</taxon>
        <taxon>Nocardioides</taxon>
    </lineage>
</organism>
<dbReference type="PANTHER" id="PTHR43212">
    <property type="entry name" value="QUERCETIN 2,3-DIOXYGENASE"/>
    <property type="match status" value="1"/>
</dbReference>
<dbReference type="EMBL" id="JBHMDG010000017">
    <property type="protein sequence ID" value="MFB9314328.1"/>
    <property type="molecule type" value="Genomic_DNA"/>
</dbReference>
<protein>
    <submittedName>
        <fullName evidence="4">Pirin family protein</fullName>
    </submittedName>
</protein>
<evidence type="ECO:0000256" key="1">
    <source>
        <dbReference type="ARBA" id="ARBA00008416"/>
    </source>
</evidence>
<dbReference type="Pfam" id="PF02678">
    <property type="entry name" value="Pirin"/>
    <property type="match status" value="1"/>
</dbReference>